<dbReference type="Proteomes" id="UP000198859">
    <property type="component" value="Chromosome I"/>
</dbReference>
<dbReference type="EMBL" id="LT629757">
    <property type="protein sequence ID" value="SDS88205.1"/>
    <property type="molecule type" value="Genomic_DNA"/>
</dbReference>
<gene>
    <name evidence="2" type="ORF">SAMN04488570_2938</name>
</gene>
<evidence type="ECO:0000313" key="2">
    <source>
        <dbReference type="EMBL" id="SDS88205.1"/>
    </source>
</evidence>
<protein>
    <submittedName>
        <fullName evidence="2">Uncharacterized protein</fullName>
    </submittedName>
</protein>
<keyword evidence="1" id="KW-0472">Membrane</keyword>
<feature type="transmembrane region" description="Helical" evidence="1">
    <location>
        <begin position="119"/>
        <end position="141"/>
    </location>
</feature>
<name>A0A1H1VU60_9ACTN</name>
<dbReference type="STRING" id="642780.SAMN04488570_2938"/>
<feature type="transmembrane region" description="Helical" evidence="1">
    <location>
        <begin position="6"/>
        <end position="30"/>
    </location>
</feature>
<keyword evidence="1" id="KW-1133">Transmembrane helix</keyword>
<feature type="transmembrane region" description="Helical" evidence="1">
    <location>
        <begin position="74"/>
        <end position="93"/>
    </location>
</feature>
<dbReference type="AlphaFoldDB" id="A0A1H1VU60"/>
<reference evidence="3" key="1">
    <citation type="submission" date="2016-10" db="EMBL/GenBank/DDBJ databases">
        <authorList>
            <person name="Varghese N."/>
            <person name="Submissions S."/>
        </authorList>
    </citation>
    <scope>NUCLEOTIDE SEQUENCE [LARGE SCALE GENOMIC DNA]</scope>
    <source>
        <strain evidence="3">DSM 22127</strain>
    </source>
</reference>
<dbReference type="OrthoDB" id="9953354at2"/>
<sequence>MIGVGLVELAVLLALVVGAAVVLSLVLRTGGRRVPPTRESRWVAATRLAGLVVGLVAAGQVWQRGSYGTGPMLAPAVLGLCVLVAVALGETVVRPRRGAGSRSASLRPRRVRDYAPRPLAWAVATQVVVAAVVLALTTLTASRDAYTDSMRALACTTAQGGSSRTPYPGSYYSGPLAVALVLVLLVAALAARQVVLRPRGLGATDADDALRRRSLTVVLAATGLATSAPYVGIGLTAGLALQQLGADGVDCAAAWTGPVGLVITLSLVPAAALLLVCTALLLAGRPRTPAPAYPPVPAQR</sequence>
<keyword evidence="3" id="KW-1185">Reference proteome</keyword>
<feature type="transmembrane region" description="Helical" evidence="1">
    <location>
        <begin position="261"/>
        <end position="283"/>
    </location>
</feature>
<feature type="transmembrane region" description="Helical" evidence="1">
    <location>
        <begin position="42"/>
        <end position="62"/>
    </location>
</feature>
<feature type="transmembrane region" description="Helical" evidence="1">
    <location>
        <begin position="217"/>
        <end position="241"/>
    </location>
</feature>
<evidence type="ECO:0000256" key="1">
    <source>
        <dbReference type="SAM" id="Phobius"/>
    </source>
</evidence>
<organism evidence="2 3">
    <name type="scientific">Nocardioides scoriae</name>
    <dbReference type="NCBI Taxonomy" id="642780"/>
    <lineage>
        <taxon>Bacteria</taxon>
        <taxon>Bacillati</taxon>
        <taxon>Actinomycetota</taxon>
        <taxon>Actinomycetes</taxon>
        <taxon>Propionibacteriales</taxon>
        <taxon>Nocardioidaceae</taxon>
        <taxon>Nocardioides</taxon>
    </lineage>
</organism>
<keyword evidence="1" id="KW-0812">Transmembrane</keyword>
<feature type="transmembrane region" description="Helical" evidence="1">
    <location>
        <begin position="171"/>
        <end position="191"/>
    </location>
</feature>
<dbReference type="RefSeq" id="WP_091731109.1">
    <property type="nucleotide sequence ID" value="NZ_LT629757.1"/>
</dbReference>
<evidence type="ECO:0000313" key="3">
    <source>
        <dbReference type="Proteomes" id="UP000198859"/>
    </source>
</evidence>
<proteinExistence type="predicted"/>
<accession>A0A1H1VU60</accession>